<dbReference type="EMBL" id="JAFKCV010000007">
    <property type="protein sequence ID" value="MBN7826249.1"/>
    <property type="molecule type" value="Genomic_DNA"/>
</dbReference>
<feature type="chain" id="PRO_5037143329" description="DUF4476 domain-containing protein" evidence="1">
    <location>
        <begin position="22"/>
        <end position="196"/>
    </location>
</feature>
<keyword evidence="1" id="KW-0732">Signal</keyword>
<comment type="caution">
    <text evidence="2">The sequence shown here is derived from an EMBL/GenBank/DDBJ whole genome shotgun (WGS) entry which is preliminary data.</text>
</comment>
<feature type="signal peptide" evidence="1">
    <location>
        <begin position="1"/>
        <end position="21"/>
    </location>
</feature>
<evidence type="ECO:0000256" key="1">
    <source>
        <dbReference type="SAM" id="SignalP"/>
    </source>
</evidence>
<protein>
    <recommendedName>
        <fullName evidence="4">DUF4476 domain-containing protein</fullName>
    </recommendedName>
</protein>
<dbReference type="AlphaFoldDB" id="A0A939DNW8"/>
<evidence type="ECO:0000313" key="3">
    <source>
        <dbReference type="Proteomes" id="UP000664654"/>
    </source>
</evidence>
<reference evidence="2" key="1">
    <citation type="submission" date="2021-03" db="EMBL/GenBank/DDBJ databases">
        <title>novel species isolated from a fishpond in China.</title>
        <authorList>
            <person name="Lu H."/>
            <person name="Cai Z."/>
        </authorList>
    </citation>
    <scope>NUCLEOTIDE SEQUENCE</scope>
    <source>
        <strain evidence="2">JCM 30855</strain>
    </source>
</reference>
<evidence type="ECO:0000313" key="2">
    <source>
        <dbReference type="EMBL" id="MBN7826249.1"/>
    </source>
</evidence>
<organism evidence="2 3">
    <name type="scientific">Bowmanella dokdonensis</name>
    <dbReference type="NCBI Taxonomy" id="751969"/>
    <lineage>
        <taxon>Bacteria</taxon>
        <taxon>Pseudomonadati</taxon>
        <taxon>Pseudomonadota</taxon>
        <taxon>Gammaproteobacteria</taxon>
        <taxon>Alteromonadales</taxon>
        <taxon>Alteromonadaceae</taxon>
        <taxon>Bowmanella</taxon>
    </lineage>
</organism>
<name>A0A939DNW8_9ALTE</name>
<proteinExistence type="predicted"/>
<accession>A0A939DNW8</accession>
<dbReference type="Proteomes" id="UP000664654">
    <property type="component" value="Unassembled WGS sequence"/>
</dbReference>
<dbReference type="RefSeq" id="WP_206574363.1">
    <property type="nucleotide sequence ID" value="NZ_JAFKCV010000007.1"/>
</dbReference>
<evidence type="ECO:0008006" key="4">
    <source>
        <dbReference type="Google" id="ProtNLM"/>
    </source>
</evidence>
<gene>
    <name evidence="2" type="ORF">J0A66_13520</name>
</gene>
<sequence>MNTPLACLSLIALLSPVSVLAQVSWLDCEERAQNLTFSALTYHQLGYPANLSADLLGLVREGTDAQLVRLAFDRLEQGLDEAAVTQALHQHCQSLPAAELDKEQSFFAEDGNTQVQLMACSTLLGAVFDQYSLPEQELVLNMGVQSDSLAAQLIADTLAKRSQGQSAKQAVGEVFEQCSDFSEQQKRQLAAELSME</sequence>
<keyword evidence="3" id="KW-1185">Reference proteome</keyword>